<reference evidence="2" key="1">
    <citation type="submission" date="2021-02" db="EMBL/GenBank/DDBJ databases">
        <authorList>
            <person name="Dougan E. K."/>
            <person name="Rhodes N."/>
            <person name="Thang M."/>
            <person name="Chan C."/>
        </authorList>
    </citation>
    <scope>NUCLEOTIDE SEQUENCE</scope>
</reference>
<evidence type="ECO:0000313" key="3">
    <source>
        <dbReference type="Proteomes" id="UP000649617"/>
    </source>
</evidence>
<sequence>MSLTSIMAHRGIDLVGLDAGTLRDIFIEMFCSPRTAVDNPLLNNTGHGGRRSFIVMDEGELDGSFGFWAEDEDDGAEGFLDAHEAEDQEKAKEKDAEERAAAEAVAVDFGFDVYVPDLDSDDSEYGEGSGANSAFLQWTIWGFFQEKNLTVMTFLLGLLFHMSKLAFRKGKDATYLTPPWYGHDLGQSDQPAEEELAPDDNVLTLPQQSLELPNDVVRSHRYMIGKGKGGPIVKGKPAYTLEFRNDKGRGKQVHPPGTLSDDDDAPDGWHEWRMQQEATHAAEDDGAGIGDFDDDEVRHWREPDPDEMFLPRSRVPGDTPPSGLEDFEPHSRDSFSDDDGDDRPVMMKMSLKSLVKP</sequence>
<keyword evidence="3" id="KW-1185">Reference proteome</keyword>
<name>A0A812N1M9_SYMPI</name>
<dbReference type="Proteomes" id="UP000649617">
    <property type="component" value="Unassembled WGS sequence"/>
</dbReference>
<evidence type="ECO:0000313" key="2">
    <source>
        <dbReference type="EMBL" id="CAE7269176.1"/>
    </source>
</evidence>
<dbReference type="EMBL" id="CAJNIZ010008581">
    <property type="protein sequence ID" value="CAE7269176.1"/>
    <property type="molecule type" value="Genomic_DNA"/>
</dbReference>
<accession>A0A812N1M9</accession>
<gene>
    <name evidence="2" type="ORF">SPIL2461_LOCUS5888</name>
</gene>
<proteinExistence type="predicted"/>
<dbReference type="AlphaFoldDB" id="A0A812N1M9"/>
<organism evidence="2 3">
    <name type="scientific">Symbiodinium pilosum</name>
    <name type="common">Dinoflagellate</name>
    <dbReference type="NCBI Taxonomy" id="2952"/>
    <lineage>
        <taxon>Eukaryota</taxon>
        <taxon>Sar</taxon>
        <taxon>Alveolata</taxon>
        <taxon>Dinophyceae</taxon>
        <taxon>Suessiales</taxon>
        <taxon>Symbiodiniaceae</taxon>
        <taxon>Symbiodinium</taxon>
    </lineage>
</organism>
<feature type="region of interest" description="Disordered" evidence="1">
    <location>
        <begin position="243"/>
        <end position="357"/>
    </location>
</feature>
<comment type="caution">
    <text evidence="2">The sequence shown here is derived from an EMBL/GenBank/DDBJ whole genome shotgun (WGS) entry which is preliminary data.</text>
</comment>
<protein>
    <submittedName>
        <fullName evidence="2">Uncharacterized protein</fullName>
    </submittedName>
</protein>
<evidence type="ECO:0000256" key="1">
    <source>
        <dbReference type="SAM" id="MobiDB-lite"/>
    </source>
</evidence>